<keyword evidence="4" id="KW-0802">TPR repeat</keyword>
<sequence length="720" mass="82511">MRKLFSKNNLPGIPRAPVLNFMNEGQFHYEKAKEKFSRRLSLLTADDILRHRKPYIFLVKQLLSEGHSQIVEEILDVKTLEKEEVRECRRKKPIFVNDMRLLMRAVECFKSCFQEEKKGRYLQAANIRFDLAEELLRKEDLWLSRYFIMTAVHIAEEEISEESREFQAKMHCLLAYLGRNIYTSIQDQVQATIEHLEISRAQSRNKKWIFRVPLMQVSLRKPVDIYGLRNELEHFRCNSLPVYKLTTLIYFDILMQMVTHTIMSTRRAPTTDEYSIAFKLTREALALAREIRHPFAVMSALTEYGILLRTKQSFEEAIQVFQQLTHESMVHGDHDAQAIALGNIGACLHGQGIPDEALKWLVTQNELSHEKHLKELEADSIEKLGYILLEEGHVVEAEQAIYEAFLKYSASDLTQSSKPVVAPEDNPEEEENYFEETVPKTQFPDEPPHNVYQPLKTETLTDASWVYAGIAAGQSQWGRLAGLCRQSHSNSRALESVLDWKHHRCQMDPTPSPQPKPLQLQDVYEELNSENKNPQPESCDLACFKGGNKYLRKMTGLDSFTNSVTTKSSLSDDFPDRDRGRSVKLDTDLQVWTFLTDDPEASPRRTSYKMRSFNNNSNDNSYMPSVQAGSTDSLAFSLENKTVTTVTAPSQKRIQSYASSRAGYHDILIDETGSQVLTASKSAKDLRAARQSKVMEPETLTEITVKSITSKKLMIVEFGN</sequence>
<evidence type="ECO:0000256" key="2">
    <source>
        <dbReference type="ARBA" id="ARBA00022490"/>
    </source>
</evidence>
<comment type="subcellular location">
    <subcellularLocation>
        <location evidence="1">Cytoplasm</location>
    </subcellularLocation>
</comment>
<comment type="caution">
    <text evidence="5">The sequence shown here is derived from an EMBL/GenBank/DDBJ whole genome shotgun (WGS) entry which is preliminary data.</text>
</comment>
<evidence type="ECO:0000256" key="3">
    <source>
        <dbReference type="ARBA" id="ARBA00022737"/>
    </source>
</evidence>
<dbReference type="GO" id="GO:0005929">
    <property type="term" value="C:cilium"/>
    <property type="evidence" value="ECO:0007669"/>
    <property type="project" value="TreeGrafter"/>
</dbReference>
<dbReference type="EMBL" id="CAJVCH010571289">
    <property type="protein sequence ID" value="CAG7837104.1"/>
    <property type="molecule type" value="Genomic_DNA"/>
</dbReference>
<dbReference type="GO" id="GO:0005737">
    <property type="term" value="C:cytoplasm"/>
    <property type="evidence" value="ECO:0007669"/>
    <property type="project" value="UniProtKB-SubCell"/>
</dbReference>
<protein>
    <submittedName>
        <fullName evidence="5">Uncharacterized protein</fullName>
    </submittedName>
</protein>
<evidence type="ECO:0000313" key="5">
    <source>
        <dbReference type="EMBL" id="CAG7837104.1"/>
    </source>
</evidence>
<organism evidence="5 6">
    <name type="scientific">Allacma fusca</name>
    <dbReference type="NCBI Taxonomy" id="39272"/>
    <lineage>
        <taxon>Eukaryota</taxon>
        <taxon>Metazoa</taxon>
        <taxon>Ecdysozoa</taxon>
        <taxon>Arthropoda</taxon>
        <taxon>Hexapoda</taxon>
        <taxon>Collembola</taxon>
        <taxon>Symphypleona</taxon>
        <taxon>Sminthuridae</taxon>
        <taxon>Allacma</taxon>
    </lineage>
</organism>
<gene>
    <name evidence="5" type="ORF">AFUS01_LOCUS46266</name>
</gene>
<dbReference type="AlphaFoldDB" id="A0A8J2PXI9"/>
<accession>A0A8J2PXI9</accession>
<evidence type="ECO:0000256" key="4">
    <source>
        <dbReference type="ARBA" id="ARBA00022803"/>
    </source>
</evidence>
<evidence type="ECO:0000256" key="1">
    <source>
        <dbReference type="ARBA" id="ARBA00004496"/>
    </source>
</evidence>
<reference evidence="5" key="1">
    <citation type="submission" date="2021-06" db="EMBL/GenBank/DDBJ databases">
        <authorList>
            <person name="Hodson N. C."/>
            <person name="Mongue J. A."/>
            <person name="Jaron S. K."/>
        </authorList>
    </citation>
    <scope>NUCLEOTIDE SEQUENCE</scope>
</reference>
<dbReference type="PANTHER" id="PTHR46630:SF1">
    <property type="entry name" value="TETRATRICOPEPTIDE REPEAT PROTEIN 29"/>
    <property type="match status" value="1"/>
</dbReference>
<name>A0A8J2PXI9_9HEXA</name>
<dbReference type="Proteomes" id="UP000708208">
    <property type="component" value="Unassembled WGS sequence"/>
</dbReference>
<keyword evidence="6" id="KW-1185">Reference proteome</keyword>
<keyword evidence="3" id="KW-0677">Repeat</keyword>
<proteinExistence type="predicted"/>
<dbReference type="InterPro" id="IPR051476">
    <property type="entry name" value="Bac_ResReg_Asp_Phosphatase"/>
</dbReference>
<dbReference type="PANTHER" id="PTHR46630">
    <property type="entry name" value="TETRATRICOPEPTIDE REPEAT PROTEIN 29"/>
    <property type="match status" value="1"/>
</dbReference>
<evidence type="ECO:0000313" key="6">
    <source>
        <dbReference type="Proteomes" id="UP000708208"/>
    </source>
</evidence>
<keyword evidence="2" id="KW-0963">Cytoplasm</keyword>
<dbReference type="GO" id="GO:0003341">
    <property type="term" value="P:cilium movement"/>
    <property type="evidence" value="ECO:0007669"/>
    <property type="project" value="TreeGrafter"/>
</dbReference>